<keyword evidence="1" id="KW-0472">Membrane</keyword>
<feature type="transmembrane region" description="Helical" evidence="1">
    <location>
        <begin position="454"/>
        <end position="475"/>
    </location>
</feature>
<gene>
    <name evidence="2" type="ORF">V7S43_008603</name>
</gene>
<reference evidence="2 3" key="1">
    <citation type="submission" date="2024-09" db="EMBL/GenBank/DDBJ databases">
        <title>Genome sequencing and assembly of Phytophthora oleae, isolate VK10A, causative agent of rot of olive drupes.</title>
        <authorList>
            <person name="Conti Taguali S."/>
            <person name="Riolo M."/>
            <person name="La Spada F."/>
            <person name="Cacciola S.O."/>
            <person name="Dionisio G."/>
        </authorList>
    </citation>
    <scope>NUCLEOTIDE SEQUENCE [LARGE SCALE GENOMIC DNA]</scope>
    <source>
        <strain evidence="2 3">VK10A</strain>
    </source>
</reference>
<dbReference type="AlphaFoldDB" id="A0ABD3FIV3"/>
<evidence type="ECO:0008006" key="4">
    <source>
        <dbReference type="Google" id="ProtNLM"/>
    </source>
</evidence>
<proteinExistence type="predicted"/>
<comment type="caution">
    <text evidence="2">The sequence shown here is derived from an EMBL/GenBank/DDBJ whole genome shotgun (WGS) entry which is preliminary data.</text>
</comment>
<evidence type="ECO:0000256" key="1">
    <source>
        <dbReference type="SAM" id="Phobius"/>
    </source>
</evidence>
<evidence type="ECO:0000313" key="3">
    <source>
        <dbReference type="Proteomes" id="UP001632037"/>
    </source>
</evidence>
<keyword evidence="3" id="KW-1185">Reference proteome</keyword>
<evidence type="ECO:0000313" key="2">
    <source>
        <dbReference type="EMBL" id="KAL3666351.1"/>
    </source>
</evidence>
<protein>
    <recommendedName>
        <fullName evidence="4">Transmembrane protein</fullName>
    </recommendedName>
</protein>
<accession>A0ABD3FIV3</accession>
<feature type="transmembrane region" description="Helical" evidence="1">
    <location>
        <begin position="622"/>
        <end position="643"/>
    </location>
</feature>
<organism evidence="2 3">
    <name type="scientific">Phytophthora oleae</name>
    <dbReference type="NCBI Taxonomy" id="2107226"/>
    <lineage>
        <taxon>Eukaryota</taxon>
        <taxon>Sar</taxon>
        <taxon>Stramenopiles</taxon>
        <taxon>Oomycota</taxon>
        <taxon>Peronosporomycetes</taxon>
        <taxon>Peronosporales</taxon>
        <taxon>Peronosporaceae</taxon>
        <taxon>Phytophthora</taxon>
    </lineage>
</organism>
<dbReference type="Proteomes" id="UP001632037">
    <property type="component" value="Unassembled WGS sequence"/>
</dbReference>
<dbReference type="EMBL" id="JBIMZQ010000017">
    <property type="protein sequence ID" value="KAL3666351.1"/>
    <property type="molecule type" value="Genomic_DNA"/>
</dbReference>
<sequence>MTPGVAAQSGGPTREHVATECIIREGGTVQASAEAKPRKQSWIDRAKAVVIPQTDSLSIGTWAKQWRRQRRLQHRGATKLRPIEISAAVAVIGRCVIAPLLLIFIFGATSYFSTAKFFIGPSESYFAYSQLDPVMHGGCSGCICSCRKVLLQLSAFGSDAVMSKPTYEDLQASATDAVATGNYSLLTPEALALADQLDANGAVCSTGVNDWDTPNIVLADGPEGVLAVITTLGLSLSPQMLRELEVAVERKEECVSRWDIGILLRLFKFQNVKNSFDYSSVPVADVITFPHYTDCRPDIPNDGIVGEKLALETHGEDLLAVVPDVIKLFPYQFASSLPTISRYIPAQNTIYGVKTVTQPLFKGYYAGCRVRVVNTTGVYVEDTCTLLKHWRTYGLMVQAPDDLPVCSTGDVCVHNQYNSEWEYTNDLNPTDPTRLDQTISVFRSRYADTVDLSVLPAVVVIQILFMGVVSLYHVMSHQRSVLLTQIWAYRCQNGRMQPIYLAQITYHLAFNSNLYYLGLSTGTLSMASVVNLTLSFFAFNYSFINLIRARSGEQVLDRHFRIPWEILQLTSTICAFAVLSSLRLTSQAFIGELNGELLRRTSVRGARYCGLKDSCYVFTVNLVFVVATVSIAMGFLANFGAMLEKKITRKLQLAMRRGATVDITPRPSNSFRFLRGNKVGPSIADAQRLKLTTFEKNCLGGQFIRLFYDCEDFAYITFRGKRCTTVEALLLTGYLFYGQHVYQSTSVLLLLVARVLPRKVIRTFNILLIRWWIHPDEGTLTHALSCSWYGASAERFKISEATPVA</sequence>
<keyword evidence="1" id="KW-0812">Transmembrane</keyword>
<name>A0ABD3FIV3_9STRA</name>
<feature type="transmembrane region" description="Helical" evidence="1">
    <location>
        <begin position="524"/>
        <end position="543"/>
    </location>
</feature>
<keyword evidence="1" id="KW-1133">Transmembrane helix</keyword>
<feature type="transmembrane region" description="Helical" evidence="1">
    <location>
        <begin position="85"/>
        <end position="112"/>
    </location>
</feature>